<sequence>MDVADVRRVIWLKLESSNVRGSIKDRTAAALWSSVRAKVHPAEGVIESTSGNLGIALAAICAGHGVPFTAVVEPRISRAAVDMMRRDHARIVMIDRLDARGGYLLNRLAYVHEQLQARPQLIWTNQYENPANPQAHRTGTAPELWRQLPRPATVLVAVSTGGTLAGFRQFSGSEQLPWDVVGVDVEGSVALGAGAPGTRVLPGIGSSRPTSFLTPEQRPPREVVSSADAVATCLWLAEQTGIMVGGSSGAVLAAALRRIESDYDETDLVVVCPDGGDRYQDTIYSPAWRQDNIATPGFVRPVKLRGVQHRAPGGAR</sequence>
<accession>A0ABX8RW68</accession>
<reference evidence="2 3" key="1">
    <citation type="submission" date="2021-07" db="EMBL/GenBank/DDBJ databases">
        <title>Whole Genome Sequence of Nocardia Iowensis.</title>
        <authorList>
            <person name="Lamm A."/>
            <person name="Collins-Fairclough A.M."/>
            <person name="Bunk B."/>
            <person name="Sproer C."/>
        </authorList>
    </citation>
    <scope>NUCLEOTIDE SEQUENCE [LARGE SCALE GENOMIC DNA]</scope>
    <source>
        <strain evidence="2 3">NRRL 5646</strain>
    </source>
</reference>
<name>A0ABX8RW68_NOCIO</name>
<gene>
    <name evidence="2" type="ORF">KV110_08475</name>
</gene>
<proteinExistence type="predicted"/>
<dbReference type="InterPro" id="IPR001926">
    <property type="entry name" value="TrpB-like_PALP"/>
</dbReference>
<dbReference type="CDD" id="cd01561">
    <property type="entry name" value="CBS_like"/>
    <property type="match status" value="1"/>
</dbReference>
<evidence type="ECO:0000313" key="2">
    <source>
        <dbReference type="EMBL" id="QXN93124.1"/>
    </source>
</evidence>
<evidence type="ECO:0000313" key="3">
    <source>
        <dbReference type="Proteomes" id="UP000694257"/>
    </source>
</evidence>
<feature type="domain" description="Tryptophan synthase beta chain-like PALP" evidence="1">
    <location>
        <begin position="8"/>
        <end position="272"/>
    </location>
</feature>
<dbReference type="Proteomes" id="UP000694257">
    <property type="component" value="Chromosome"/>
</dbReference>
<dbReference type="EMBL" id="CP078145">
    <property type="protein sequence ID" value="QXN93124.1"/>
    <property type="molecule type" value="Genomic_DNA"/>
</dbReference>
<evidence type="ECO:0000259" key="1">
    <source>
        <dbReference type="Pfam" id="PF00291"/>
    </source>
</evidence>
<dbReference type="InterPro" id="IPR050214">
    <property type="entry name" value="Cys_Synth/Cystath_Beta-Synth"/>
</dbReference>
<organism evidence="2 3">
    <name type="scientific">Nocardia iowensis</name>
    <dbReference type="NCBI Taxonomy" id="204891"/>
    <lineage>
        <taxon>Bacteria</taxon>
        <taxon>Bacillati</taxon>
        <taxon>Actinomycetota</taxon>
        <taxon>Actinomycetes</taxon>
        <taxon>Mycobacteriales</taxon>
        <taxon>Nocardiaceae</taxon>
        <taxon>Nocardia</taxon>
    </lineage>
</organism>
<protein>
    <submittedName>
        <fullName evidence="2">Cysteine synthase family protein</fullName>
    </submittedName>
</protein>
<dbReference type="Pfam" id="PF00291">
    <property type="entry name" value="PALP"/>
    <property type="match status" value="1"/>
</dbReference>
<dbReference type="PANTHER" id="PTHR10314">
    <property type="entry name" value="CYSTATHIONINE BETA-SYNTHASE"/>
    <property type="match status" value="1"/>
</dbReference>
<keyword evidence="3" id="KW-1185">Reference proteome</keyword>